<evidence type="ECO:0000313" key="3">
    <source>
        <dbReference type="EMBL" id="QTA93965.1"/>
    </source>
</evidence>
<dbReference type="InterPro" id="IPR001638">
    <property type="entry name" value="Solute-binding_3/MltF_N"/>
</dbReference>
<dbReference type="RefSeq" id="WP_207680658.1">
    <property type="nucleotide sequence ID" value="NZ_CP061800.1"/>
</dbReference>
<gene>
    <name evidence="3" type="ORF">dnm_100750</name>
</gene>
<dbReference type="EMBL" id="CP061800">
    <property type="protein sequence ID" value="QTA93965.1"/>
    <property type="molecule type" value="Genomic_DNA"/>
</dbReference>
<dbReference type="PANTHER" id="PTHR35936">
    <property type="entry name" value="MEMBRANE-BOUND LYTIC MUREIN TRANSGLYCOSYLASE F"/>
    <property type="match status" value="1"/>
</dbReference>
<name>A0A975BZ00_9BACT</name>
<proteinExistence type="predicted"/>
<keyword evidence="1" id="KW-0732">Signal</keyword>
<reference evidence="3" key="1">
    <citation type="journal article" date="2021" name="Microb. Physiol.">
        <title>Proteogenomic Insights into the Physiology of Marine, Sulfate-Reducing, Filamentous Desulfonema limicola and Desulfonema magnum.</title>
        <authorList>
            <person name="Schnaars V."/>
            <person name="Wohlbrand L."/>
            <person name="Scheve S."/>
            <person name="Hinrichs C."/>
            <person name="Reinhardt R."/>
            <person name="Rabus R."/>
        </authorList>
    </citation>
    <scope>NUCLEOTIDE SEQUENCE</scope>
    <source>
        <strain evidence="3">4be13</strain>
    </source>
</reference>
<evidence type="ECO:0000313" key="4">
    <source>
        <dbReference type="Proteomes" id="UP000663722"/>
    </source>
</evidence>
<evidence type="ECO:0000256" key="1">
    <source>
        <dbReference type="ARBA" id="ARBA00022729"/>
    </source>
</evidence>
<dbReference type="Proteomes" id="UP000663722">
    <property type="component" value="Chromosome"/>
</dbReference>
<dbReference type="SMART" id="SM00062">
    <property type="entry name" value="PBPb"/>
    <property type="match status" value="1"/>
</dbReference>
<sequence length="246" mass="28075">MKTLISALIIITLWLSSADVLAEKLVFAIGDFPPYQYMEDGQVKGMDVDIIRNICDQLAIETEFRSESWIKILKELKKGKADGIPSLLRNKEREKFLCYCSECVNTVKIVVLKQKGSSIKVAGLNDLKNIPFGMIRGHSYGPEFDNCRELKRQYYNDNKELAILLHNGRIKLAVVEEKPFLFTSRTLGIHDCSERAYTISDKPLYIGFSKKSLGEKGKALAEKFSEILREMKKKGEIQKIINNYVQ</sequence>
<dbReference type="Gene3D" id="3.40.190.10">
    <property type="entry name" value="Periplasmic binding protein-like II"/>
    <property type="match status" value="2"/>
</dbReference>
<dbReference type="KEGG" id="dmm:dnm_100750"/>
<dbReference type="Pfam" id="PF00497">
    <property type="entry name" value="SBP_bac_3"/>
    <property type="match status" value="1"/>
</dbReference>
<accession>A0A975BZ00</accession>
<dbReference type="PANTHER" id="PTHR35936:SF25">
    <property type="entry name" value="ABC TRANSPORTER SUBSTRATE-BINDING PROTEIN"/>
    <property type="match status" value="1"/>
</dbReference>
<keyword evidence="4" id="KW-1185">Reference proteome</keyword>
<dbReference type="SUPFAM" id="SSF53850">
    <property type="entry name" value="Periplasmic binding protein-like II"/>
    <property type="match status" value="1"/>
</dbReference>
<dbReference type="AlphaFoldDB" id="A0A975BZ00"/>
<protein>
    <submittedName>
        <fullName evidence="3">Solute-binding protein family 3 domain-containing protein, MltF-like</fullName>
    </submittedName>
</protein>
<evidence type="ECO:0000259" key="2">
    <source>
        <dbReference type="SMART" id="SM00062"/>
    </source>
</evidence>
<feature type="domain" description="Solute-binding protein family 3/N-terminal" evidence="2">
    <location>
        <begin position="24"/>
        <end position="245"/>
    </location>
</feature>
<organism evidence="3 4">
    <name type="scientific">Desulfonema magnum</name>
    <dbReference type="NCBI Taxonomy" id="45655"/>
    <lineage>
        <taxon>Bacteria</taxon>
        <taxon>Pseudomonadati</taxon>
        <taxon>Thermodesulfobacteriota</taxon>
        <taxon>Desulfobacteria</taxon>
        <taxon>Desulfobacterales</taxon>
        <taxon>Desulfococcaceae</taxon>
        <taxon>Desulfonema</taxon>
    </lineage>
</organism>